<dbReference type="AlphaFoldDB" id="L8H5J8"/>
<evidence type="ECO:0000256" key="2">
    <source>
        <dbReference type="ARBA" id="ARBA00012756"/>
    </source>
</evidence>
<protein>
    <recommendedName>
        <fullName evidence="2">beta-galactosidase</fullName>
        <ecNumber evidence="2">3.2.1.23</ecNumber>
    </recommendedName>
</protein>
<dbReference type="VEuPathDB" id="AmoebaDB:ACA1_200380"/>
<dbReference type="KEGG" id="acan:ACA1_200380"/>
<feature type="compositionally biased region" description="Low complexity" evidence="5">
    <location>
        <begin position="603"/>
        <end position="626"/>
    </location>
</feature>
<proteinExistence type="predicted"/>
<dbReference type="Gene3D" id="3.20.20.80">
    <property type="entry name" value="Glycosidases"/>
    <property type="match status" value="2"/>
</dbReference>
<sequence length="626" mass="68888">MYVDRLASMVERDKNHPSIIMWSLGNESGFGRNQGAMRAWLKARDPTRPIHYEPAQYSTGNLQEYWDLFDAHACLAGGFIWDWVDQGLVKHTNNDGRPFFAYGGDFGDLKNDKNFCINGLVFPDRSPHPAIHECHKVQQPIGATVVTFDPARGVAEVELRSRYAFRDTSHLDAHWLLWRDGEVVGRGRLPELVLQPGGTRRVALSLNVDAVDIKGSSRGRGDYWLDLSWNLKHDEPWARAGHCVAWEQFVATCCDDDVAPAKAKADEAMVATALVDRETDDELVVTNPTAGWTLTFDKRDGRVSYSTTTCVLLRGPRLNLWRAPTDNDLSLGLGPAATWRKLGLDDLASRLVAFDVDRRDHGAIVVRQSFLYRRRSGGGDADDFSVEHRVEYSIGSGGDGGGDVVMANEVVVMGGGEWQAMVEAGELLSLARVGLAWEVPREARLAYYGRGPHENYPDRNRGAKVGVYEQAAEGFFEPYVFPQDSGLRTDVRWLALRSPTTDSIDCAAAGLLVSDSDRPPPPPHFQFSASPYSAQDVAAADHPTELTSGEHAHLCIDHLTMGLGGDDSWSGLTVLPRYWVKPAPHYAFSLRLRPLAHTTAQPTSSPTTSSSSSSSSSSSLTSIMHA</sequence>
<dbReference type="GO" id="GO:0009341">
    <property type="term" value="C:beta-galactosidase complex"/>
    <property type="evidence" value="ECO:0007669"/>
    <property type="project" value="InterPro"/>
</dbReference>
<reference evidence="7 8" key="1">
    <citation type="journal article" date="2013" name="Genome Biol.">
        <title>Genome of Acanthamoeba castellanii highlights extensive lateral gene transfer and early evolution of tyrosine kinase signaling.</title>
        <authorList>
            <person name="Clarke M."/>
            <person name="Lohan A.J."/>
            <person name="Liu B."/>
            <person name="Lagkouvardos I."/>
            <person name="Roy S."/>
            <person name="Zafar N."/>
            <person name="Bertelli C."/>
            <person name="Schilde C."/>
            <person name="Kianianmomeni A."/>
            <person name="Burglin T.R."/>
            <person name="Frech C."/>
            <person name="Turcotte B."/>
            <person name="Kopec K.O."/>
            <person name="Synnott J.M."/>
            <person name="Choo C."/>
            <person name="Paponov I."/>
            <person name="Finkler A."/>
            <person name="Soon Heng Tan C."/>
            <person name="Hutchins A.P."/>
            <person name="Weinmeier T."/>
            <person name="Rattei T."/>
            <person name="Chu J.S."/>
            <person name="Gimenez G."/>
            <person name="Irimia M."/>
            <person name="Rigden D.J."/>
            <person name="Fitzpatrick D.A."/>
            <person name="Lorenzo-Morales J."/>
            <person name="Bateman A."/>
            <person name="Chiu C.H."/>
            <person name="Tang P."/>
            <person name="Hegemann P."/>
            <person name="Fromm H."/>
            <person name="Raoult D."/>
            <person name="Greub G."/>
            <person name="Miranda-Saavedra D."/>
            <person name="Chen N."/>
            <person name="Nash P."/>
            <person name="Ginger M.L."/>
            <person name="Horn M."/>
            <person name="Schaap P."/>
            <person name="Caler L."/>
            <person name="Loftus B."/>
        </authorList>
    </citation>
    <scope>NUCLEOTIDE SEQUENCE [LARGE SCALE GENOMIC DNA]</scope>
    <source>
        <strain evidence="7 8">Neff</strain>
    </source>
</reference>
<evidence type="ECO:0000256" key="3">
    <source>
        <dbReference type="ARBA" id="ARBA00022801"/>
    </source>
</evidence>
<evidence type="ECO:0000313" key="7">
    <source>
        <dbReference type="EMBL" id="ELR19731.1"/>
    </source>
</evidence>
<dbReference type="InterPro" id="IPR032312">
    <property type="entry name" value="LacZ_4"/>
</dbReference>
<dbReference type="EMBL" id="KB007932">
    <property type="protein sequence ID" value="ELR19731.1"/>
    <property type="molecule type" value="Genomic_DNA"/>
</dbReference>
<dbReference type="InterPro" id="IPR013783">
    <property type="entry name" value="Ig-like_fold"/>
</dbReference>
<dbReference type="SUPFAM" id="SSF49303">
    <property type="entry name" value="beta-Galactosidase/glucuronidase domain"/>
    <property type="match status" value="1"/>
</dbReference>
<keyword evidence="8" id="KW-1185">Reference proteome</keyword>
<dbReference type="GO" id="GO:0005990">
    <property type="term" value="P:lactose catabolic process"/>
    <property type="evidence" value="ECO:0007669"/>
    <property type="project" value="TreeGrafter"/>
</dbReference>
<dbReference type="GO" id="GO:0030246">
    <property type="term" value="F:carbohydrate binding"/>
    <property type="evidence" value="ECO:0007669"/>
    <property type="project" value="InterPro"/>
</dbReference>
<dbReference type="Gene3D" id="2.60.40.10">
    <property type="entry name" value="Immunoglobulins"/>
    <property type="match status" value="1"/>
</dbReference>
<keyword evidence="3 7" id="KW-0378">Hydrolase</keyword>
<dbReference type="Pfam" id="PF02836">
    <property type="entry name" value="Glyco_hydro_2_C"/>
    <property type="match status" value="2"/>
</dbReference>
<evidence type="ECO:0000256" key="5">
    <source>
        <dbReference type="SAM" id="MobiDB-lite"/>
    </source>
</evidence>
<feature type="domain" description="Beta galactosidase small chain/" evidence="6">
    <location>
        <begin position="289"/>
        <end position="593"/>
    </location>
</feature>
<dbReference type="SUPFAM" id="SSF51445">
    <property type="entry name" value="(Trans)glycosidases"/>
    <property type="match status" value="1"/>
</dbReference>
<feature type="region of interest" description="Disordered" evidence="5">
    <location>
        <begin position="599"/>
        <end position="626"/>
    </location>
</feature>
<dbReference type="Pfam" id="PF02929">
    <property type="entry name" value="Bgal_small_N"/>
    <property type="match status" value="1"/>
</dbReference>
<dbReference type="STRING" id="1257118.L8H5J8"/>
<accession>L8H5J8</accession>
<dbReference type="PANTHER" id="PTHR46323">
    <property type="entry name" value="BETA-GALACTOSIDASE"/>
    <property type="match status" value="1"/>
</dbReference>
<dbReference type="InterPro" id="IPR014718">
    <property type="entry name" value="GH-type_carb-bd"/>
</dbReference>
<dbReference type="PANTHER" id="PTHR46323:SF2">
    <property type="entry name" value="BETA-GALACTOSIDASE"/>
    <property type="match status" value="1"/>
</dbReference>
<dbReference type="GeneID" id="14920561"/>
<dbReference type="Proteomes" id="UP000011083">
    <property type="component" value="Unassembled WGS sequence"/>
</dbReference>
<dbReference type="InterPro" id="IPR023232">
    <property type="entry name" value="Glyco_hydro_2_AS"/>
</dbReference>
<comment type="catalytic activity">
    <reaction evidence="1">
        <text>Hydrolysis of terminal non-reducing beta-D-galactose residues in beta-D-galactosides.</text>
        <dbReference type="EC" id="3.2.1.23"/>
    </reaction>
</comment>
<dbReference type="InterPro" id="IPR004199">
    <property type="entry name" value="B-gal_small/dom_5"/>
</dbReference>
<dbReference type="SUPFAM" id="SSF74650">
    <property type="entry name" value="Galactose mutarotase-like"/>
    <property type="match status" value="1"/>
</dbReference>
<dbReference type="Pfam" id="PF16353">
    <property type="entry name" value="LacZ_4"/>
    <property type="match status" value="1"/>
</dbReference>
<evidence type="ECO:0000313" key="8">
    <source>
        <dbReference type="Proteomes" id="UP000011083"/>
    </source>
</evidence>
<dbReference type="RefSeq" id="XP_004341823.1">
    <property type="nucleotide sequence ID" value="XM_004341775.1"/>
</dbReference>
<evidence type="ECO:0000256" key="1">
    <source>
        <dbReference type="ARBA" id="ARBA00001412"/>
    </source>
</evidence>
<dbReference type="OrthoDB" id="408320at2759"/>
<organism evidence="7 8">
    <name type="scientific">Acanthamoeba castellanii (strain ATCC 30010 / Neff)</name>
    <dbReference type="NCBI Taxonomy" id="1257118"/>
    <lineage>
        <taxon>Eukaryota</taxon>
        <taxon>Amoebozoa</taxon>
        <taxon>Discosea</taxon>
        <taxon>Longamoebia</taxon>
        <taxon>Centramoebida</taxon>
        <taxon>Acanthamoebidae</taxon>
        <taxon>Acanthamoeba</taxon>
    </lineage>
</organism>
<keyword evidence="4" id="KW-0326">Glycosidase</keyword>
<evidence type="ECO:0000259" key="6">
    <source>
        <dbReference type="SMART" id="SM01038"/>
    </source>
</evidence>
<dbReference type="InterPro" id="IPR011013">
    <property type="entry name" value="Gal_mutarotase_sf_dom"/>
</dbReference>
<dbReference type="PROSITE" id="PS00608">
    <property type="entry name" value="GLYCOSYL_HYDROL_F2_2"/>
    <property type="match status" value="1"/>
</dbReference>
<dbReference type="InterPro" id="IPR006103">
    <property type="entry name" value="Glyco_hydro_2_cat"/>
</dbReference>
<dbReference type="GO" id="GO:0004565">
    <property type="term" value="F:beta-galactosidase activity"/>
    <property type="evidence" value="ECO:0007669"/>
    <property type="project" value="UniProtKB-EC"/>
</dbReference>
<evidence type="ECO:0000256" key="4">
    <source>
        <dbReference type="ARBA" id="ARBA00023295"/>
    </source>
</evidence>
<dbReference type="Gene3D" id="2.70.98.10">
    <property type="match status" value="1"/>
</dbReference>
<dbReference type="InterPro" id="IPR017853">
    <property type="entry name" value="GH"/>
</dbReference>
<dbReference type="OMA" id="GYSARIC"/>
<gene>
    <name evidence="7" type="ORF">ACA1_200380</name>
</gene>
<dbReference type="InterPro" id="IPR050347">
    <property type="entry name" value="Bact_Beta-galactosidase"/>
</dbReference>
<dbReference type="SMART" id="SM01038">
    <property type="entry name" value="Bgal_small_N"/>
    <property type="match status" value="1"/>
</dbReference>
<dbReference type="EC" id="3.2.1.23" evidence="2"/>
<dbReference type="InterPro" id="IPR036156">
    <property type="entry name" value="Beta-gal/glucu_dom_sf"/>
</dbReference>
<name>L8H5J8_ACACF</name>